<dbReference type="Pfam" id="PF12760">
    <property type="entry name" value="Zn_ribbon_IS1595"/>
    <property type="match status" value="1"/>
</dbReference>
<dbReference type="Proteomes" id="UP000198729">
    <property type="component" value="Unassembled WGS sequence"/>
</dbReference>
<dbReference type="InterPro" id="IPR024442">
    <property type="entry name" value="Transposase_Zn_ribbon"/>
</dbReference>
<feature type="domain" description="Transposase zinc-ribbon" evidence="1">
    <location>
        <begin position="21"/>
        <end position="67"/>
    </location>
</feature>
<evidence type="ECO:0000313" key="3">
    <source>
        <dbReference type="Proteomes" id="UP000198729"/>
    </source>
</evidence>
<keyword evidence="3" id="KW-1185">Reference proteome</keyword>
<protein>
    <recommendedName>
        <fullName evidence="1">Transposase zinc-ribbon domain-containing protein</fullName>
    </recommendedName>
</protein>
<dbReference type="STRING" id="51642.NSMM_380122"/>
<proteinExistence type="predicted"/>
<name>A0A1G5SF82_9PROT</name>
<evidence type="ECO:0000259" key="1">
    <source>
        <dbReference type="Pfam" id="PF12760"/>
    </source>
</evidence>
<sequence length="97" mass="11602">MAMKKFSFRQVSLHEFLRQCGTETQCEAALFAARWPHGWRCLRCDGERYSCTHNGRKLWECLDCDYQYSSIVVLIWLPWCRDCCAPPQRQNLFRSVY</sequence>
<accession>A0A1G5SF82</accession>
<dbReference type="EMBL" id="FMWO01000045">
    <property type="protein sequence ID" value="SCZ85500.1"/>
    <property type="molecule type" value="Genomic_DNA"/>
</dbReference>
<reference evidence="2 3" key="1">
    <citation type="submission" date="2016-10" db="EMBL/GenBank/DDBJ databases">
        <authorList>
            <person name="de Groot N.N."/>
        </authorList>
    </citation>
    <scope>NUCLEOTIDE SEQUENCE [LARGE SCALE GENOMIC DNA]</scope>
    <source>
        <strain evidence="2">1</strain>
    </source>
</reference>
<evidence type="ECO:0000313" key="2">
    <source>
        <dbReference type="EMBL" id="SCZ85500.1"/>
    </source>
</evidence>
<dbReference type="RefSeq" id="WP_176753879.1">
    <property type="nucleotide sequence ID" value="NZ_FMWO01000045.1"/>
</dbReference>
<dbReference type="AlphaFoldDB" id="A0A1G5SF82"/>
<gene>
    <name evidence="2" type="ORF">NSMM_380122</name>
</gene>
<organism evidence="2 3">
    <name type="scientific">Nitrosomonas mobilis</name>
    <dbReference type="NCBI Taxonomy" id="51642"/>
    <lineage>
        <taxon>Bacteria</taxon>
        <taxon>Pseudomonadati</taxon>
        <taxon>Pseudomonadota</taxon>
        <taxon>Betaproteobacteria</taxon>
        <taxon>Nitrosomonadales</taxon>
        <taxon>Nitrosomonadaceae</taxon>
        <taxon>Nitrosomonas</taxon>
    </lineage>
</organism>